<reference evidence="1 2" key="1">
    <citation type="journal article" date="2019" name="Commun. Biol.">
        <title>The bagworm genome reveals a unique fibroin gene that provides high tensile strength.</title>
        <authorList>
            <person name="Kono N."/>
            <person name="Nakamura H."/>
            <person name="Ohtoshi R."/>
            <person name="Tomita M."/>
            <person name="Numata K."/>
            <person name="Arakawa K."/>
        </authorList>
    </citation>
    <scope>NUCLEOTIDE SEQUENCE [LARGE SCALE GENOMIC DNA]</scope>
</reference>
<keyword evidence="2" id="KW-1185">Reference proteome</keyword>
<organism evidence="1 2">
    <name type="scientific">Eumeta variegata</name>
    <name type="common">Bagworm moth</name>
    <name type="synonym">Eumeta japonica</name>
    <dbReference type="NCBI Taxonomy" id="151549"/>
    <lineage>
        <taxon>Eukaryota</taxon>
        <taxon>Metazoa</taxon>
        <taxon>Ecdysozoa</taxon>
        <taxon>Arthropoda</taxon>
        <taxon>Hexapoda</taxon>
        <taxon>Insecta</taxon>
        <taxon>Pterygota</taxon>
        <taxon>Neoptera</taxon>
        <taxon>Endopterygota</taxon>
        <taxon>Lepidoptera</taxon>
        <taxon>Glossata</taxon>
        <taxon>Ditrysia</taxon>
        <taxon>Tineoidea</taxon>
        <taxon>Psychidae</taxon>
        <taxon>Oiketicinae</taxon>
        <taxon>Eumeta</taxon>
    </lineage>
</organism>
<comment type="caution">
    <text evidence="1">The sequence shown here is derived from an EMBL/GenBank/DDBJ whole genome shotgun (WGS) entry which is preliminary data.</text>
</comment>
<protein>
    <submittedName>
        <fullName evidence="1">Uncharacterized protein</fullName>
    </submittedName>
</protein>
<dbReference type="AlphaFoldDB" id="A0A4C1SXK6"/>
<gene>
    <name evidence="1" type="ORF">EVAR_5078_1</name>
</gene>
<name>A0A4C1SXK6_EUMVA</name>
<dbReference type="EMBL" id="BGZK01000019">
    <property type="protein sequence ID" value="GBP05751.1"/>
    <property type="molecule type" value="Genomic_DNA"/>
</dbReference>
<evidence type="ECO:0000313" key="2">
    <source>
        <dbReference type="Proteomes" id="UP000299102"/>
    </source>
</evidence>
<sequence length="97" mass="11193">MMSVYTLTTPLNFRLAREFSKFGPPKWGHHHWTVGDVSLTRRRPGITQHKPSIPHLHPQKKGCGRSVNERSSGTITKYFTFPHAMCVVNTCKRLHRL</sequence>
<evidence type="ECO:0000313" key="1">
    <source>
        <dbReference type="EMBL" id="GBP05751.1"/>
    </source>
</evidence>
<dbReference type="Proteomes" id="UP000299102">
    <property type="component" value="Unassembled WGS sequence"/>
</dbReference>
<proteinExistence type="predicted"/>
<accession>A0A4C1SXK6</accession>